<organism evidence="2 3">
    <name type="scientific">Anaerotruncus colihominis</name>
    <dbReference type="NCBI Taxonomy" id="169435"/>
    <lineage>
        <taxon>Bacteria</taxon>
        <taxon>Bacillati</taxon>
        <taxon>Bacillota</taxon>
        <taxon>Clostridia</taxon>
        <taxon>Eubacteriales</taxon>
        <taxon>Oscillospiraceae</taxon>
        <taxon>Anaerotruncus</taxon>
    </lineage>
</organism>
<evidence type="ECO:0000313" key="2">
    <source>
        <dbReference type="EMBL" id="NBI78482.1"/>
    </source>
</evidence>
<reference evidence="2 3" key="1">
    <citation type="submission" date="2018-08" db="EMBL/GenBank/DDBJ databases">
        <title>Murine metabolic-syndrome-specific gut microbial biobank.</title>
        <authorList>
            <person name="Liu C."/>
        </authorList>
    </citation>
    <scope>NUCLEOTIDE SEQUENCE [LARGE SCALE GENOMIC DNA]</scope>
    <source>
        <strain evidence="2 3">X69</strain>
    </source>
</reference>
<protein>
    <submittedName>
        <fullName evidence="2">Uncharacterized protein</fullName>
    </submittedName>
</protein>
<accession>A0A845RLC3</accession>
<dbReference type="EMBL" id="QXWZ01000008">
    <property type="protein sequence ID" value="NBI78482.1"/>
    <property type="molecule type" value="Genomic_DNA"/>
</dbReference>
<dbReference type="OrthoDB" id="9806505at2"/>
<keyword evidence="1" id="KW-0732">Signal</keyword>
<feature type="signal peptide" evidence="1">
    <location>
        <begin position="1"/>
        <end position="18"/>
    </location>
</feature>
<comment type="caution">
    <text evidence="2">The sequence shown here is derived from an EMBL/GenBank/DDBJ whole genome shotgun (WGS) entry which is preliminary data.</text>
</comment>
<dbReference type="AlphaFoldDB" id="A0A845RLC3"/>
<evidence type="ECO:0000313" key="3">
    <source>
        <dbReference type="Proteomes" id="UP000446348"/>
    </source>
</evidence>
<dbReference type="PROSITE" id="PS51257">
    <property type="entry name" value="PROKAR_LIPOPROTEIN"/>
    <property type="match status" value="1"/>
</dbReference>
<feature type="chain" id="PRO_5038971278" evidence="1">
    <location>
        <begin position="19"/>
        <end position="79"/>
    </location>
</feature>
<gene>
    <name evidence="2" type="ORF">D3Z39_06300</name>
</gene>
<evidence type="ECO:0000256" key="1">
    <source>
        <dbReference type="SAM" id="SignalP"/>
    </source>
</evidence>
<name>A0A845RLC3_9FIRM</name>
<sequence length="79" mass="8465">MKKVLVSLLALTMILAFIACGQSADASSDPHIKLIRRESPFLLRKSGDAATGQDITIGVVVNSLEHVYFNCIKAAMCDG</sequence>
<proteinExistence type="predicted"/>
<dbReference type="RefSeq" id="WP_160209331.1">
    <property type="nucleotide sequence ID" value="NZ_JBCLRJ010000019.1"/>
</dbReference>
<dbReference type="Proteomes" id="UP000446348">
    <property type="component" value="Unassembled WGS sequence"/>
</dbReference>